<dbReference type="Pfam" id="PF00805">
    <property type="entry name" value="Pentapeptide"/>
    <property type="match status" value="2"/>
</dbReference>
<evidence type="ECO:0000313" key="4">
    <source>
        <dbReference type="Proteomes" id="UP000237718"/>
    </source>
</evidence>
<feature type="compositionally biased region" description="Gly residues" evidence="1">
    <location>
        <begin position="631"/>
        <end position="646"/>
    </location>
</feature>
<keyword evidence="2" id="KW-0732">Signal</keyword>
<gene>
    <name evidence="3" type="ORF">CLV89_106202</name>
</gene>
<feature type="chain" id="PRO_5015455477" evidence="2">
    <location>
        <begin position="23"/>
        <end position="708"/>
    </location>
</feature>
<name>A0A2T1AGF4_TRISK</name>
<dbReference type="InterPro" id="IPR051082">
    <property type="entry name" value="Pentapeptide-BTB/POZ_domain"/>
</dbReference>
<dbReference type="RefSeq" id="WP_106163921.1">
    <property type="nucleotide sequence ID" value="NZ_PVUF01000006.1"/>
</dbReference>
<feature type="region of interest" description="Disordered" evidence="1">
    <location>
        <begin position="669"/>
        <end position="708"/>
    </location>
</feature>
<feature type="signal peptide" evidence="2">
    <location>
        <begin position="1"/>
        <end position="22"/>
    </location>
</feature>
<organism evidence="3 4">
    <name type="scientific">Tritonibacter scottomollicae</name>
    <name type="common">Epibacterium scottomollicae</name>
    <dbReference type="NCBI Taxonomy" id="483013"/>
    <lineage>
        <taxon>Bacteria</taxon>
        <taxon>Pseudomonadati</taxon>
        <taxon>Pseudomonadota</taxon>
        <taxon>Alphaproteobacteria</taxon>
        <taxon>Rhodobacterales</taxon>
        <taxon>Paracoccaceae</taxon>
        <taxon>Tritonibacter</taxon>
    </lineage>
</organism>
<dbReference type="Gene3D" id="2.160.20.80">
    <property type="entry name" value="E3 ubiquitin-protein ligase SopA"/>
    <property type="match status" value="1"/>
</dbReference>
<dbReference type="PANTHER" id="PTHR14136:SF17">
    <property type="entry name" value="BTB_POZ DOMAIN-CONTAINING PROTEIN KCTD9"/>
    <property type="match status" value="1"/>
</dbReference>
<proteinExistence type="predicted"/>
<evidence type="ECO:0000256" key="2">
    <source>
        <dbReference type="SAM" id="SignalP"/>
    </source>
</evidence>
<feature type="compositionally biased region" description="Gly residues" evidence="1">
    <location>
        <begin position="601"/>
        <end position="624"/>
    </location>
</feature>
<evidence type="ECO:0000313" key="3">
    <source>
        <dbReference type="EMBL" id="PRZ47669.1"/>
    </source>
</evidence>
<dbReference type="EMBL" id="PVUF01000006">
    <property type="protein sequence ID" value="PRZ47669.1"/>
    <property type="molecule type" value="Genomic_DNA"/>
</dbReference>
<comment type="caution">
    <text evidence="3">The sequence shown here is derived from an EMBL/GenBank/DDBJ whole genome shotgun (WGS) entry which is preliminary data.</text>
</comment>
<feature type="compositionally biased region" description="Polar residues" evidence="1">
    <location>
        <begin position="699"/>
        <end position="708"/>
    </location>
</feature>
<dbReference type="SUPFAM" id="SSF141571">
    <property type="entry name" value="Pentapeptide repeat-like"/>
    <property type="match status" value="1"/>
</dbReference>
<dbReference type="OrthoDB" id="7304622at2"/>
<feature type="region of interest" description="Disordered" evidence="1">
    <location>
        <begin position="597"/>
        <end position="646"/>
    </location>
</feature>
<feature type="compositionally biased region" description="Gly residues" evidence="1">
    <location>
        <begin position="678"/>
        <end position="688"/>
    </location>
</feature>
<sequence>MHLLCFGRSHAMNGLMFSVAMASLGSAAWAQTDYSGQTLTDRNFLGQDLSGADFTGATLEGVVFDQANLTGATFDNSTISASDLGATSFDLADLTNANFTDANLTTVVSFQYAVVTGTNFSGIDKSMADFGPTLDYDASASGPIFNNVRMDCEFPWLFQYLNLQNADLPDCENLGAEVDPTELEGLSPLAPEATNTPVGDQARGADNSAFSSPLVRARLAEGRIGSASTADSSIYVSPQGTDSATCGSTYANACETVSEGITRCAASGGSCDVLIDYGKYTPSSSLVLANNVSLVGGYVQGQPSSSYQSTILAPTGGAPAISGGSGVTSALANLIVIGTPSTNADDASVAMQFTSMTGLTMTNVNVQAGTGTDAAHQSDAAKGTDGADGSGVTPGANKCTASDAKGGAGAPGYALKTSCSGNWASGCSYHCSQDGSGNWGVDGSYGQAGGGAAQGNQTKACYFGGSHGTAPAGGDGVAGASAAQQAAASSNRIGSFDATTGAWSPSTSATGERGLDGGGGGGGEASSPNISEHCKFLSSCGVGSGRGGIGGGGGSGGCGAGGGAGGLMGGGTFAIVLINTDLTVPSANTQAVTPSLKVTGAQGGSGGNGGAGAAGGKGGEGGKGASDAANGGPGGSGGAGGASAGGAGGNGGPSVGIVLVGTSKYTQAPTSIYPGASGAAGTGGGGSGSTPDGKPGQSGLAQATYQAN</sequence>
<feature type="region of interest" description="Disordered" evidence="1">
    <location>
        <begin position="372"/>
        <end position="392"/>
    </location>
</feature>
<dbReference type="PANTHER" id="PTHR14136">
    <property type="entry name" value="BTB_POZ DOMAIN-CONTAINING PROTEIN KCTD9"/>
    <property type="match status" value="1"/>
</dbReference>
<feature type="region of interest" description="Disordered" evidence="1">
    <location>
        <begin position="495"/>
        <end position="527"/>
    </location>
</feature>
<dbReference type="AlphaFoldDB" id="A0A2T1AGF4"/>
<dbReference type="Proteomes" id="UP000237718">
    <property type="component" value="Unassembled WGS sequence"/>
</dbReference>
<protein>
    <submittedName>
        <fullName evidence="3">Uncharacterized protein YjbI with pentapeptide repeats</fullName>
    </submittedName>
</protein>
<accession>A0A2T1AGF4</accession>
<feature type="compositionally biased region" description="Polar residues" evidence="1">
    <location>
        <begin position="495"/>
        <end position="510"/>
    </location>
</feature>
<dbReference type="InterPro" id="IPR001646">
    <property type="entry name" value="5peptide_repeat"/>
</dbReference>
<evidence type="ECO:0000256" key="1">
    <source>
        <dbReference type="SAM" id="MobiDB-lite"/>
    </source>
</evidence>
<reference evidence="3 4" key="1">
    <citation type="submission" date="2018-03" db="EMBL/GenBank/DDBJ databases">
        <title>Genomic Encyclopedia of Archaeal and Bacterial Type Strains, Phase II (KMG-II): from individual species to whole genera.</title>
        <authorList>
            <person name="Goeker M."/>
        </authorList>
    </citation>
    <scope>NUCLEOTIDE SEQUENCE [LARGE SCALE GENOMIC DNA]</scope>
    <source>
        <strain evidence="3 4">DSM 25328</strain>
    </source>
</reference>